<organism evidence="2 3">
    <name type="scientific">Amphibacillus indicireducens</name>
    <dbReference type="NCBI Taxonomy" id="1076330"/>
    <lineage>
        <taxon>Bacteria</taxon>
        <taxon>Bacillati</taxon>
        <taxon>Bacillota</taxon>
        <taxon>Bacilli</taxon>
        <taxon>Bacillales</taxon>
        <taxon>Bacillaceae</taxon>
        <taxon>Amphibacillus</taxon>
    </lineage>
</organism>
<keyword evidence="1" id="KW-0472">Membrane</keyword>
<keyword evidence="1" id="KW-0812">Transmembrane</keyword>
<feature type="transmembrane region" description="Helical" evidence="1">
    <location>
        <begin position="36"/>
        <end position="60"/>
    </location>
</feature>
<evidence type="ECO:0000256" key="1">
    <source>
        <dbReference type="SAM" id="Phobius"/>
    </source>
</evidence>
<keyword evidence="1" id="KW-1133">Transmembrane helix</keyword>
<dbReference type="EMBL" id="BAABDL010000032">
    <property type="protein sequence ID" value="GAA4062114.1"/>
    <property type="molecule type" value="Genomic_DNA"/>
</dbReference>
<evidence type="ECO:0000313" key="3">
    <source>
        <dbReference type="Proteomes" id="UP001501734"/>
    </source>
</evidence>
<gene>
    <name evidence="2" type="ORF">GCM10022410_06240</name>
</gene>
<dbReference type="Proteomes" id="UP001501734">
    <property type="component" value="Unassembled WGS sequence"/>
</dbReference>
<proteinExistence type="predicted"/>
<reference evidence="3" key="1">
    <citation type="journal article" date="2019" name="Int. J. Syst. Evol. Microbiol.">
        <title>The Global Catalogue of Microorganisms (GCM) 10K type strain sequencing project: providing services to taxonomists for standard genome sequencing and annotation.</title>
        <authorList>
            <consortium name="The Broad Institute Genomics Platform"/>
            <consortium name="The Broad Institute Genome Sequencing Center for Infectious Disease"/>
            <person name="Wu L."/>
            <person name="Ma J."/>
        </authorList>
    </citation>
    <scope>NUCLEOTIDE SEQUENCE [LARGE SCALE GENOMIC DNA]</scope>
    <source>
        <strain evidence="3">JCM 17250</strain>
    </source>
</reference>
<keyword evidence="3" id="KW-1185">Reference proteome</keyword>
<sequence length="63" mass="7603">MFRNRRFRIPPEYREYLVLIERSLVPISIVQMVRTILFPSLLDIILLVIFIGAYALLYFLHYS</sequence>
<evidence type="ECO:0008006" key="4">
    <source>
        <dbReference type="Google" id="ProtNLM"/>
    </source>
</evidence>
<accession>A0ABP7V9K2</accession>
<protein>
    <recommendedName>
        <fullName evidence="4">YggT family protein</fullName>
    </recommendedName>
</protein>
<evidence type="ECO:0000313" key="2">
    <source>
        <dbReference type="EMBL" id="GAA4062114.1"/>
    </source>
</evidence>
<comment type="caution">
    <text evidence="2">The sequence shown here is derived from an EMBL/GenBank/DDBJ whole genome shotgun (WGS) entry which is preliminary data.</text>
</comment>
<name>A0ABP7V9K2_9BACI</name>
<dbReference type="RefSeq" id="WP_344910239.1">
    <property type="nucleotide sequence ID" value="NZ_BAABDL010000032.1"/>
</dbReference>